<protein>
    <recommendedName>
        <fullName evidence="4">Phage shock protein B</fullName>
    </recommendedName>
</protein>
<evidence type="ECO:0008006" key="4">
    <source>
        <dbReference type="Google" id="ProtNLM"/>
    </source>
</evidence>
<keyword evidence="1" id="KW-1133">Transmembrane helix</keyword>
<proteinExistence type="predicted"/>
<reference evidence="2 3" key="1">
    <citation type="submission" date="2018-08" db="EMBL/GenBank/DDBJ databases">
        <title>Sphingobium sp. EO9.</title>
        <authorList>
            <person name="Park Y."/>
            <person name="Kim K.H."/>
            <person name="Jeon C.O."/>
        </authorList>
    </citation>
    <scope>NUCLEOTIDE SEQUENCE [LARGE SCALE GENOMIC DNA]</scope>
    <source>
        <strain evidence="2 3">EO9</strain>
    </source>
</reference>
<dbReference type="OrthoDB" id="7579171at2"/>
<feature type="transmembrane region" description="Helical" evidence="1">
    <location>
        <begin position="6"/>
        <end position="23"/>
    </location>
</feature>
<dbReference type="EMBL" id="QVRA01000001">
    <property type="protein sequence ID" value="RJG57980.1"/>
    <property type="molecule type" value="Genomic_DNA"/>
</dbReference>
<sequence length="85" mass="9612">MIDNPFTMVVLIVAIIAISRVLQAKYGVVRRHKGEELIARGPDPEAERLRAEVKALKDRVAVLERLATDGSSALEREFEKLRDRD</sequence>
<keyword evidence="1" id="KW-0472">Membrane</keyword>
<evidence type="ECO:0000256" key="1">
    <source>
        <dbReference type="SAM" id="Phobius"/>
    </source>
</evidence>
<organism evidence="2 3">
    <name type="scientific">Sphingobium terrigena</name>
    <dbReference type="NCBI Taxonomy" id="2304063"/>
    <lineage>
        <taxon>Bacteria</taxon>
        <taxon>Pseudomonadati</taxon>
        <taxon>Pseudomonadota</taxon>
        <taxon>Alphaproteobacteria</taxon>
        <taxon>Sphingomonadales</taxon>
        <taxon>Sphingomonadaceae</taxon>
        <taxon>Sphingobium</taxon>
    </lineage>
</organism>
<gene>
    <name evidence="2" type="ORF">D0Z70_01920</name>
</gene>
<evidence type="ECO:0000313" key="3">
    <source>
        <dbReference type="Proteomes" id="UP000283469"/>
    </source>
</evidence>
<keyword evidence="1" id="KW-0812">Transmembrane</keyword>
<dbReference type="Proteomes" id="UP000283469">
    <property type="component" value="Unassembled WGS sequence"/>
</dbReference>
<name>A0A418YYP0_9SPHN</name>
<comment type="caution">
    <text evidence="2">The sequence shown here is derived from an EMBL/GenBank/DDBJ whole genome shotgun (WGS) entry which is preliminary data.</text>
</comment>
<dbReference type="RefSeq" id="WP_119743699.1">
    <property type="nucleotide sequence ID" value="NZ_QVRA01000001.1"/>
</dbReference>
<evidence type="ECO:0000313" key="2">
    <source>
        <dbReference type="EMBL" id="RJG57980.1"/>
    </source>
</evidence>
<accession>A0A418YYP0</accession>
<dbReference type="AlphaFoldDB" id="A0A418YYP0"/>
<keyword evidence="3" id="KW-1185">Reference proteome</keyword>